<reference evidence="5" key="1">
    <citation type="submission" date="2022-07" db="EMBL/GenBank/DDBJ databases">
        <title>Fungi with potential for degradation of polypropylene.</title>
        <authorList>
            <person name="Gostincar C."/>
        </authorList>
    </citation>
    <scope>NUCLEOTIDE SEQUENCE</scope>
    <source>
        <strain evidence="5">EXF-13308</strain>
    </source>
</reference>
<comment type="caution">
    <text evidence="5">The sequence shown here is derived from an EMBL/GenBank/DDBJ whole genome shotgun (WGS) entry which is preliminary data.</text>
</comment>
<dbReference type="Gene3D" id="3.40.50.720">
    <property type="entry name" value="NAD(P)-binding Rossmann-like Domain"/>
    <property type="match status" value="1"/>
</dbReference>
<dbReference type="AlphaFoldDB" id="A0AA38RLE4"/>
<evidence type="ECO:0000313" key="5">
    <source>
        <dbReference type="EMBL" id="KAJ9150882.1"/>
    </source>
</evidence>
<dbReference type="PROSITE" id="PS00061">
    <property type="entry name" value="ADH_SHORT"/>
    <property type="match status" value="1"/>
</dbReference>
<dbReference type="InterPro" id="IPR036291">
    <property type="entry name" value="NAD(P)-bd_dom_sf"/>
</dbReference>
<dbReference type="SUPFAM" id="SSF51735">
    <property type="entry name" value="NAD(P)-binding Rossmann-fold domains"/>
    <property type="match status" value="1"/>
</dbReference>
<organism evidence="5 6">
    <name type="scientific">Pleurostoma richardsiae</name>
    <dbReference type="NCBI Taxonomy" id="41990"/>
    <lineage>
        <taxon>Eukaryota</taxon>
        <taxon>Fungi</taxon>
        <taxon>Dikarya</taxon>
        <taxon>Ascomycota</taxon>
        <taxon>Pezizomycotina</taxon>
        <taxon>Sordariomycetes</taxon>
        <taxon>Sordariomycetidae</taxon>
        <taxon>Calosphaeriales</taxon>
        <taxon>Pleurostomataceae</taxon>
        <taxon>Pleurostoma</taxon>
    </lineage>
</organism>
<dbReference type="Proteomes" id="UP001174694">
    <property type="component" value="Unassembled WGS sequence"/>
</dbReference>
<dbReference type="PANTHER" id="PTHR43976">
    <property type="entry name" value="SHORT CHAIN DEHYDROGENASE"/>
    <property type="match status" value="1"/>
</dbReference>
<dbReference type="PANTHER" id="PTHR43976:SF16">
    <property type="entry name" value="SHORT-CHAIN DEHYDROGENASE_REDUCTASE FAMILY PROTEIN"/>
    <property type="match status" value="1"/>
</dbReference>
<dbReference type="GO" id="GO:0016491">
    <property type="term" value="F:oxidoreductase activity"/>
    <property type="evidence" value="ECO:0007669"/>
    <property type="project" value="UniProtKB-KW"/>
</dbReference>
<dbReference type="PRINTS" id="PR00081">
    <property type="entry name" value="GDHRDH"/>
</dbReference>
<evidence type="ECO:0000256" key="1">
    <source>
        <dbReference type="ARBA" id="ARBA00006484"/>
    </source>
</evidence>
<dbReference type="InterPro" id="IPR051911">
    <property type="entry name" value="SDR_oxidoreductase"/>
</dbReference>
<keyword evidence="3" id="KW-0560">Oxidoreductase</keyword>
<keyword evidence="2" id="KW-0521">NADP</keyword>
<dbReference type="Pfam" id="PF00106">
    <property type="entry name" value="adh_short"/>
    <property type="match status" value="1"/>
</dbReference>
<evidence type="ECO:0000313" key="6">
    <source>
        <dbReference type="Proteomes" id="UP001174694"/>
    </source>
</evidence>
<dbReference type="EMBL" id="JANBVO010000007">
    <property type="protein sequence ID" value="KAJ9150882.1"/>
    <property type="molecule type" value="Genomic_DNA"/>
</dbReference>
<dbReference type="InterPro" id="IPR002347">
    <property type="entry name" value="SDR_fam"/>
</dbReference>
<gene>
    <name evidence="5" type="ORF">NKR23_g3521</name>
</gene>
<keyword evidence="6" id="KW-1185">Reference proteome</keyword>
<protein>
    <submittedName>
        <fullName evidence="5">Uncharacterized protein</fullName>
    </submittedName>
</protein>
<evidence type="ECO:0000256" key="3">
    <source>
        <dbReference type="ARBA" id="ARBA00023002"/>
    </source>
</evidence>
<accession>A0AA38RLE4</accession>
<name>A0AA38RLE4_9PEZI</name>
<comment type="similarity">
    <text evidence="1 4">Belongs to the short-chain dehydrogenases/reductases (SDR) family.</text>
</comment>
<evidence type="ECO:0000256" key="4">
    <source>
        <dbReference type="RuleBase" id="RU000363"/>
    </source>
</evidence>
<dbReference type="InterPro" id="IPR020904">
    <property type="entry name" value="Sc_DH/Rdtase_CS"/>
</dbReference>
<evidence type="ECO:0000256" key="2">
    <source>
        <dbReference type="ARBA" id="ARBA00022857"/>
    </source>
</evidence>
<dbReference type="PRINTS" id="PR00080">
    <property type="entry name" value="SDRFAMILY"/>
</dbReference>
<proteinExistence type="inferred from homology"/>
<sequence length="284" mass="29783">MSHFLITGASSGLGLQFGLAALRRGSRVTGATRDPARARAASPEFEARGGVWLQLDVASPAAEATVRDVVESGDVDVLINSAAYALIGPVEKISDSEAHAEMETNFHGTLRTIRGALPSFRARRSGTIVNVTSGAGFVGLASRGLYAGSKFAVEGMSEALADELAPLGVRVVVAEPGAFRTNFLSTLVLPAAGLGGYEGTPAEAVIRRTQGMRQMRLGDARLAAEALVDVVLGTGLARGEEVRGCLRVPLGQDCWPLAKKKVESWGRNLDIIEPVSMSVGLEEE</sequence>